<feature type="compositionally biased region" description="Basic residues" evidence="2">
    <location>
        <begin position="571"/>
        <end position="581"/>
    </location>
</feature>
<dbReference type="CDD" id="cd01949">
    <property type="entry name" value="GGDEF"/>
    <property type="match status" value="1"/>
</dbReference>
<feature type="compositionally biased region" description="Low complexity" evidence="2">
    <location>
        <begin position="558"/>
        <end position="570"/>
    </location>
</feature>
<sequence>MVTVRYAALRWRHDLGRRVGPRRAWDLRYEDPEQFARAVRGLPRSPVATLLRGRLAQVHLAWDEALRLAIEAERDLSDGTLWHARAMEVIGNILVVLQQDDAAVTYLAAASDDYDRVGDQVGRASSLQNRAILGFRTDQEALQMLLEALELAETAGDDGLTGTILLNIAEAGERLGMPEPARQAHLEQALRVLRGSWHDGYVKARCFQADALLARGDVEGAASMLLDVPDPSTILTLEARCAVACTLAELALRQGDPERGISLMRECLGEQLPAFDEQLVRRTLSRCLEATGDLRGALDEARLSAELQARQLGEASTTKARALDVWHRTAQLRRDRQRQAARADRLEQALAELREAHDRIRELSILDTLTGLHNRQHLLEMASLALSGAGPDNQAQVALLDVDGFKQVNDTHGHPAGDAVLRAFAQLLRAHLPAGDLVARYGGEEFVVVRPPITTIAPARDRQDALGLARDLDGFRQVADITQWRDHVGHPLPTVTASIGVAPVTCGSLEAALTLADQTMYAAKRAPWRWRAAAGRGCLGPARRYPCRQRSATRRAPCCRRSASAPSRPVTARRRWAPSPP</sequence>
<organism evidence="4 5">
    <name type="scientific">Arsenicicoccus bolidensis</name>
    <dbReference type="NCBI Taxonomy" id="229480"/>
    <lineage>
        <taxon>Bacteria</taxon>
        <taxon>Bacillati</taxon>
        <taxon>Actinomycetota</taxon>
        <taxon>Actinomycetes</taxon>
        <taxon>Micrococcales</taxon>
        <taxon>Intrasporangiaceae</taxon>
        <taxon>Arsenicicoccus</taxon>
    </lineage>
</organism>
<dbReference type="NCBIfam" id="TIGR00254">
    <property type="entry name" value="GGDEF"/>
    <property type="match status" value="1"/>
</dbReference>
<reference evidence="4 5" key="1">
    <citation type="submission" date="2022-02" db="EMBL/GenBank/DDBJ databases">
        <title>Uncovering new skin microbiome diversity through culturing and metagenomics.</title>
        <authorList>
            <person name="Conlan S."/>
            <person name="Deming C."/>
            <person name="Nisc Comparative Sequencing Program N."/>
            <person name="Segre J.A."/>
        </authorList>
    </citation>
    <scope>NUCLEOTIDE SEQUENCE [LARGE SCALE GENOMIC DNA]</scope>
    <source>
        <strain evidence="4 5">ACRQZ</strain>
    </source>
</reference>
<dbReference type="InterPro" id="IPR050469">
    <property type="entry name" value="Diguanylate_Cyclase"/>
</dbReference>
<feature type="domain" description="GGDEF" evidence="3">
    <location>
        <begin position="393"/>
        <end position="537"/>
    </location>
</feature>
<evidence type="ECO:0000313" key="4">
    <source>
        <dbReference type="EMBL" id="MCG7320689.1"/>
    </source>
</evidence>
<dbReference type="RefSeq" id="WP_239261845.1">
    <property type="nucleotide sequence ID" value="NZ_JAKRCV010000004.1"/>
</dbReference>
<dbReference type="SUPFAM" id="SSF55073">
    <property type="entry name" value="Nucleotide cyclase"/>
    <property type="match status" value="1"/>
</dbReference>
<dbReference type="InterPro" id="IPR043128">
    <property type="entry name" value="Rev_trsase/Diguanyl_cyclase"/>
</dbReference>
<evidence type="ECO:0000313" key="5">
    <source>
        <dbReference type="Proteomes" id="UP001521931"/>
    </source>
</evidence>
<dbReference type="Pfam" id="PF00990">
    <property type="entry name" value="GGDEF"/>
    <property type="match status" value="1"/>
</dbReference>
<comment type="caution">
    <text evidence="4">The sequence shown here is derived from an EMBL/GenBank/DDBJ whole genome shotgun (WGS) entry which is preliminary data.</text>
</comment>
<dbReference type="SUPFAM" id="SSF48452">
    <property type="entry name" value="TPR-like"/>
    <property type="match status" value="1"/>
</dbReference>
<evidence type="ECO:0000256" key="2">
    <source>
        <dbReference type="SAM" id="MobiDB-lite"/>
    </source>
</evidence>
<dbReference type="InterPro" id="IPR000160">
    <property type="entry name" value="GGDEF_dom"/>
</dbReference>
<dbReference type="PANTHER" id="PTHR45138">
    <property type="entry name" value="REGULATORY COMPONENTS OF SENSORY TRANSDUCTION SYSTEM"/>
    <property type="match status" value="1"/>
</dbReference>
<gene>
    <name evidence="4" type="ORF">MHL29_02110</name>
</gene>
<dbReference type="EMBL" id="JAKRCV010000004">
    <property type="protein sequence ID" value="MCG7320689.1"/>
    <property type="molecule type" value="Genomic_DNA"/>
</dbReference>
<evidence type="ECO:0000256" key="1">
    <source>
        <dbReference type="SAM" id="Coils"/>
    </source>
</evidence>
<feature type="coiled-coil region" evidence="1">
    <location>
        <begin position="329"/>
        <end position="366"/>
    </location>
</feature>
<evidence type="ECO:0000259" key="3">
    <source>
        <dbReference type="PROSITE" id="PS50887"/>
    </source>
</evidence>
<keyword evidence="1" id="KW-0175">Coiled coil</keyword>
<dbReference type="SMART" id="SM00267">
    <property type="entry name" value="GGDEF"/>
    <property type="match status" value="1"/>
</dbReference>
<feature type="region of interest" description="Disordered" evidence="2">
    <location>
        <begin position="558"/>
        <end position="581"/>
    </location>
</feature>
<dbReference type="PROSITE" id="PS50887">
    <property type="entry name" value="GGDEF"/>
    <property type="match status" value="1"/>
</dbReference>
<dbReference type="InterPro" id="IPR029787">
    <property type="entry name" value="Nucleotide_cyclase"/>
</dbReference>
<name>A0ABS9PYK0_9MICO</name>
<dbReference type="Proteomes" id="UP001521931">
    <property type="component" value="Unassembled WGS sequence"/>
</dbReference>
<accession>A0ABS9PYK0</accession>
<dbReference type="PANTHER" id="PTHR45138:SF9">
    <property type="entry name" value="DIGUANYLATE CYCLASE DGCM-RELATED"/>
    <property type="match status" value="1"/>
</dbReference>
<protein>
    <submittedName>
        <fullName evidence="4">GGDEF domain-containing protein</fullName>
    </submittedName>
</protein>
<keyword evidence="5" id="KW-1185">Reference proteome</keyword>
<dbReference type="Gene3D" id="1.25.40.10">
    <property type="entry name" value="Tetratricopeptide repeat domain"/>
    <property type="match status" value="1"/>
</dbReference>
<dbReference type="InterPro" id="IPR011990">
    <property type="entry name" value="TPR-like_helical_dom_sf"/>
</dbReference>
<proteinExistence type="predicted"/>
<dbReference type="Gene3D" id="3.30.70.270">
    <property type="match status" value="1"/>
</dbReference>